<dbReference type="AlphaFoldDB" id="A0AAD5AAQ8"/>
<dbReference type="GO" id="GO:0006302">
    <property type="term" value="P:double-strand break repair"/>
    <property type="evidence" value="ECO:0007669"/>
    <property type="project" value="TreeGrafter"/>
</dbReference>
<feature type="region of interest" description="Disordered" evidence="4">
    <location>
        <begin position="300"/>
        <end position="336"/>
    </location>
</feature>
<evidence type="ECO:0000259" key="5">
    <source>
        <dbReference type="Pfam" id="PF04824"/>
    </source>
</evidence>
<dbReference type="EMBL" id="MU563656">
    <property type="protein sequence ID" value="KAI5612600.1"/>
    <property type="molecule type" value="Genomic_DNA"/>
</dbReference>
<keyword evidence="2" id="KW-0159">Chromosome partition</keyword>
<feature type="compositionally biased region" description="Basic and acidic residues" evidence="4">
    <location>
        <begin position="322"/>
        <end position="333"/>
    </location>
</feature>
<comment type="caution">
    <text evidence="7">The sequence shown here is derived from an EMBL/GenBank/DDBJ whole genome shotgun (WGS) entry which is preliminary data.</text>
</comment>
<feature type="region of interest" description="Disordered" evidence="4">
    <location>
        <begin position="424"/>
        <end position="472"/>
    </location>
</feature>
<dbReference type="InterPro" id="IPR006909">
    <property type="entry name" value="Rad21/Rec8_C_eu"/>
</dbReference>
<keyword evidence="8" id="KW-1185">Reference proteome</keyword>
<keyword evidence="3" id="KW-0539">Nucleus</keyword>
<evidence type="ECO:0000256" key="3">
    <source>
        <dbReference type="ARBA" id="ARBA00023242"/>
    </source>
</evidence>
<dbReference type="Pfam" id="PF04825">
    <property type="entry name" value="Rad21_Rec8_N"/>
    <property type="match status" value="1"/>
</dbReference>
<dbReference type="Gene3D" id="1.10.10.580">
    <property type="entry name" value="Structural maintenance of chromosome 1. Chain E"/>
    <property type="match status" value="1"/>
</dbReference>
<dbReference type="GO" id="GO:0005634">
    <property type="term" value="C:nucleus"/>
    <property type="evidence" value="ECO:0007669"/>
    <property type="project" value="UniProtKB-SubCell"/>
</dbReference>
<evidence type="ECO:0000256" key="2">
    <source>
        <dbReference type="ARBA" id="ARBA00022829"/>
    </source>
</evidence>
<feature type="compositionally biased region" description="Basic and acidic residues" evidence="4">
    <location>
        <begin position="217"/>
        <end position="268"/>
    </location>
</feature>
<organism evidence="7 8">
    <name type="scientific">Silurus asotus</name>
    <name type="common">Amur catfish</name>
    <name type="synonym">Parasilurus asotus</name>
    <dbReference type="NCBI Taxonomy" id="30991"/>
    <lineage>
        <taxon>Eukaryota</taxon>
        <taxon>Metazoa</taxon>
        <taxon>Chordata</taxon>
        <taxon>Craniata</taxon>
        <taxon>Vertebrata</taxon>
        <taxon>Euteleostomi</taxon>
        <taxon>Actinopterygii</taxon>
        <taxon>Neopterygii</taxon>
        <taxon>Teleostei</taxon>
        <taxon>Ostariophysi</taxon>
        <taxon>Siluriformes</taxon>
        <taxon>Siluridae</taxon>
        <taxon>Silurus</taxon>
    </lineage>
</organism>
<feature type="domain" description="Rad21/Rec8-like protein N-terminal" evidence="6">
    <location>
        <begin position="1"/>
        <end position="112"/>
    </location>
</feature>
<evidence type="ECO:0000313" key="8">
    <source>
        <dbReference type="Proteomes" id="UP001205998"/>
    </source>
</evidence>
<feature type="compositionally biased region" description="Basic and acidic residues" evidence="4">
    <location>
        <begin position="440"/>
        <end position="461"/>
    </location>
</feature>
<evidence type="ECO:0000259" key="6">
    <source>
        <dbReference type="Pfam" id="PF04825"/>
    </source>
</evidence>
<dbReference type="GO" id="GO:0003682">
    <property type="term" value="F:chromatin binding"/>
    <property type="evidence" value="ECO:0007669"/>
    <property type="project" value="TreeGrafter"/>
</dbReference>
<reference evidence="7" key="1">
    <citation type="submission" date="2018-07" db="EMBL/GenBank/DDBJ databases">
        <title>Comparative genomics of catfishes provides insights into carnivory and benthic adaptation.</title>
        <authorList>
            <person name="Zhang Y."/>
            <person name="Wang D."/>
            <person name="Peng Z."/>
            <person name="Zheng S."/>
            <person name="Shao F."/>
            <person name="Tao W."/>
        </authorList>
    </citation>
    <scope>NUCLEOTIDE SEQUENCE</scope>
    <source>
        <strain evidence="7">Chongqing</strain>
    </source>
</reference>
<dbReference type="Pfam" id="PF04824">
    <property type="entry name" value="Rad21_Rec8"/>
    <property type="match status" value="1"/>
</dbReference>
<dbReference type="GO" id="GO:0030893">
    <property type="term" value="C:meiotic cohesin complex"/>
    <property type="evidence" value="ECO:0007669"/>
    <property type="project" value="TreeGrafter"/>
</dbReference>
<evidence type="ECO:0000256" key="4">
    <source>
        <dbReference type="SAM" id="MobiDB-lite"/>
    </source>
</evidence>
<accession>A0AAD5AAQ8</accession>
<dbReference type="InterPro" id="IPR023093">
    <property type="entry name" value="ScpA-like_C"/>
</dbReference>
<feature type="region of interest" description="Disordered" evidence="4">
    <location>
        <begin position="217"/>
        <end position="287"/>
    </location>
</feature>
<evidence type="ECO:0000256" key="1">
    <source>
        <dbReference type="ARBA" id="ARBA00004123"/>
    </source>
</evidence>
<gene>
    <name evidence="7" type="ORF">C0J50_4332</name>
</gene>
<evidence type="ECO:0000313" key="7">
    <source>
        <dbReference type="EMBL" id="KAI5612600.1"/>
    </source>
</evidence>
<sequence length="598" mass="68934">MFYYPNVLNHRTGCFATIWLAATKARKMNRRDLLKVNVQSTCTDIMNYVLVRVPPLAAGLPRPRFSLYLSSQLQYGIVLVFHHQCQLLLEEIQGAIDRLHRYHVQVQIDMLPEDIRQTQTLPDALALLTETEGARDPFFGSMEFGMPSPSSLMQLAQEMGVVSPESRLSPPLEGITASQESITMAEQEPVILHEPEFEGAELQEIDMIEMLLEQPDHFPEGEDEREREAEQARQRERREREREREGEEVEEREREREREAAEIERTRDLTGSTLLMEPTTEVPSRDIVSVLEEMELPPVMPEPAQRERTPEPIPIPPSPPSPDRREHRRESPRLQELVPVPEAPAVGQRRRKRQLVFMDEEIQISQEALQAQIDDPSIETRLLEDVLIRAPFRVSNAKGLLSNPCMNLPAEIRELWNQGAIIPHIPPSRRRREPEEEDLETVRERERGREEQEEGELREMPTEIVESGVSRYDTPGQTPALAHYRELLILVQRYDVHRHIAISSFFSGDGVGGLEDIPEERVPELEEVTIDIDPLERITATGADEVTFHSLLPPRVKRRAIAQAFWRLLERIDKKEVKVRQDEPYGDIIISAIQRRPV</sequence>
<feature type="compositionally biased region" description="Pro residues" evidence="4">
    <location>
        <begin position="311"/>
        <end position="321"/>
    </location>
</feature>
<dbReference type="PANTHER" id="PTHR12585">
    <property type="entry name" value="SCC1 / RAD21 FAMILY MEMBER"/>
    <property type="match status" value="1"/>
</dbReference>
<protein>
    <submittedName>
        <fullName evidence="7">Meiotic recombination protein REC8-like</fullName>
    </submittedName>
</protein>
<dbReference type="GO" id="GO:0007059">
    <property type="term" value="P:chromosome segregation"/>
    <property type="evidence" value="ECO:0007669"/>
    <property type="project" value="UniProtKB-KW"/>
</dbReference>
<dbReference type="Proteomes" id="UP001205998">
    <property type="component" value="Unassembled WGS sequence"/>
</dbReference>
<dbReference type="CDD" id="cd21794">
    <property type="entry name" value="Rad21_Rec8_M_Rec8"/>
    <property type="match status" value="1"/>
</dbReference>
<proteinExistence type="predicted"/>
<feature type="domain" description="Rad21/Rec8-like protein C-terminal eukaryotic" evidence="5">
    <location>
        <begin position="544"/>
        <end position="592"/>
    </location>
</feature>
<name>A0AAD5AAQ8_SILAS</name>
<dbReference type="InterPro" id="IPR006910">
    <property type="entry name" value="Rad21_Rec8_N"/>
</dbReference>
<dbReference type="PANTHER" id="PTHR12585:SF27">
    <property type="entry name" value="MEIOTIC RECOMBINATION PROTEIN REC8 HOMOLOG"/>
    <property type="match status" value="1"/>
</dbReference>
<dbReference type="GO" id="GO:0051177">
    <property type="term" value="P:meiotic sister chromatid cohesion"/>
    <property type="evidence" value="ECO:0007669"/>
    <property type="project" value="TreeGrafter"/>
</dbReference>
<comment type="subcellular location">
    <subcellularLocation>
        <location evidence="1">Nucleus</location>
    </subcellularLocation>
</comment>
<dbReference type="InterPro" id="IPR039781">
    <property type="entry name" value="Rad21/Rec8-like"/>
</dbReference>